<protein>
    <submittedName>
        <fullName evidence="3">LARP4</fullName>
    </submittedName>
</protein>
<dbReference type="AlphaFoldDB" id="A0A0M3IW88"/>
<evidence type="ECO:0000313" key="2">
    <source>
        <dbReference type="Proteomes" id="UP000036681"/>
    </source>
</evidence>
<feature type="region of interest" description="Disordered" evidence="1">
    <location>
        <begin position="80"/>
        <end position="244"/>
    </location>
</feature>
<evidence type="ECO:0000256" key="1">
    <source>
        <dbReference type="SAM" id="MobiDB-lite"/>
    </source>
</evidence>
<feature type="compositionally biased region" description="Basic and acidic residues" evidence="1">
    <location>
        <begin position="111"/>
        <end position="122"/>
    </location>
</feature>
<keyword evidence="2" id="KW-1185">Reference proteome</keyword>
<name>A0A0M3IW88_ASCLU</name>
<reference evidence="3" key="1">
    <citation type="submission" date="2017-02" db="UniProtKB">
        <authorList>
            <consortium name="WormBaseParasite"/>
        </authorList>
    </citation>
    <scope>IDENTIFICATION</scope>
</reference>
<feature type="compositionally biased region" description="Low complexity" evidence="1">
    <location>
        <begin position="172"/>
        <end position="182"/>
    </location>
</feature>
<sequence>LKCLIQEITFNVIEDYNERTGVGQHLGYVNIPLYPLQHNSAISGTFPLTTLPMPVVTTVALSESSRQLPIHLPTSKTSVAFDEEKRSSSSETSSSSTFDIALVSKPSTRPPQHENEVLKKTAGESIMDDDGNEDIPALQSASSSEISAASEVEITTAEPRVANREPSSITANGGESSSSKSNESTEQKLGPEVHSHSKMEPRAERESIAGSSESESEEERQSRTQLTAAKTVPKTPKGYMQVAV</sequence>
<dbReference type="Proteomes" id="UP000036681">
    <property type="component" value="Unplaced"/>
</dbReference>
<accession>A0A0M3IW88</accession>
<dbReference type="WBParaSite" id="ALUE_0002301601-mRNA-1">
    <property type="protein sequence ID" value="ALUE_0002301601-mRNA-1"/>
    <property type="gene ID" value="ALUE_0002301601"/>
</dbReference>
<evidence type="ECO:0000313" key="3">
    <source>
        <dbReference type="WBParaSite" id="ALUE_0002301601-mRNA-1"/>
    </source>
</evidence>
<feature type="compositionally biased region" description="Basic and acidic residues" evidence="1">
    <location>
        <begin position="183"/>
        <end position="207"/>
    </location>
</feature>
<organism evidence="2 3">
    <name type="scientific">Ascaris lumbricoides</name>
    <name type="common">Giant roundworm</name>
    <dbReference type="NCBI Taxonomy" id="6252"/>
    <lineage>
        <taxon>Eukaryota</taxon>
        <taxon>Metazoa</taxon>
        <taxon>Ecdysozoa</taxon>
        <taxon>Nematoda</taxon>
        <taxon>Chromadorea</taxon>
        <taxon>Rhabditida</taxon>
        <taxon>Spirurina</taxon>
        <taxon>Ascaridomorpha</taxon>
        <taxon>Ascaridoidea</taxon>
        <taxon>Ascarididae</taxon>
        <taxon>Ascaris</taxon>
    </lineage>
</organism>
<proteinExistence type="predicted"/>
<feature type="compositionally biased region" description="Low complexity" evidence="1">
    <location>
        <begin position="140"/>
        <end position="154"/>
    </location>
</feature>